<reference evidence="1 2" key="1">
    <citation type="submission" date="2016-07" db="EMBL/GenBank/DDBJ databases">
        <title>Genome of Pelobium manganitolerans.</title>
        <authorList>
            <person name="Wu S."/>
            <person name="Wang G."/>
        </authorList>
    </citation>
    <scope>NUCLEOTIDE SEQUENCE [LARGE SCALE GENOMIC DNA]</scope>
    <source>
        <strain evidence="1 2">YS-25</strain>
    </source>
</reference>
<dbReference type="Proteomes" id="UP000283433">
    <property type="component" value="Unassembled WGS sequence"/>
</dbReference>
<dbReference type="EMBL" id="MBTA01000025">
    <property type="protein sequence ID" value="RKD15214.1"/>
    <property type="molecule type" value="Genomic_DNA"/>
</dbReference>
<protein>
    <submittedName>
        <fullName evidence="1">Uncharacterized protein</fullName>
    </submittedName>
</protein>
<proteinExistence type="predicted"/>
<evidence type="ECO:0000313" key="1">
    <source>
        <dbReference type="EMBL" id="RKD15214.1"/>
    </source>
</evidence>
<evidence type="ECO:0000313" key="2">
    <source>
        <dbReference type="Proteomes" id="UP000283433"/>
    </source>
</evidence>
<accession>A0A419S518</accession>
<gene>
    <name evidence="1" type="ORF">BCY91_06800</name>
</gene>
<dbReference type="AlphaFoldDB" id="A0A419S518"/>
<sequence length="63" mass="7149">MSREHGINRTEERRRVYAVKALDQVVECENFAFTNGKILSIDVRKKHVTPVQGVKGESYLSGT</sequence>
<comment type="caution">
    <text evidence="1">The sequence shown here is derived from an EMBL/GenBank/DDBJ whole genome shotgun (WGS) entry which is preliminary data.</text>
</comment>
<organism evidence="1 2">
    <name type="scientific">Pelobium manganitolerans</name>
    <dbReference type="NCBI Taxonomy" id="1842495"/>
    <lineage>
        <taxon>Bacteria</taxon>
        <taxon>Pseudomonadati</taxon>
        <taxon>Bacteroidota</taxon>
        <taxon>Sphingobacteriia</taxon>
        <taxon>Sphingobacteriales</taxon>
        <taxon>Sphingobacteriaceae</taxon>
        <taxon>Pelobium</taxon>
    </lineage>
</organism>
<name>A0A419S518_9SPHI</name>
<keyword evidence="2" id="KW-1185">Reference proteome</keyword>